<dbReference type="InterPro" id="IPR050190">
    <property type="entry name" value="UPF0213_domain"/>
</dbReference>
<dbReference type="PANTHER" id="PTHR34477:SF5">
    <property type="entry name" value="BSL5627 PROTEIN"/>
    <property type="match status" value="1"/>
</dbReference>
<dbReference type="InterPro" id="IPR000305">
    <property type="entry name" value="GIY-YIG_endonuc"/>
</dbReference>
<dbReference type="GO" id="GO:0004519">
    <property type="term" value="F:endonuclease activity"/>
    <property type="evidence" value="ECO:0007669"/>
    <property type="project" value="UniProtKB-KW"/>
</dbReference>
<keyword evidence="3" id="KW-0255">Endonuclease</keyword>
<protein>
    <submittedName>
        <fullName evidence="3">Endonuclease</fullName>
    </submittedName>
</protein>
<keyword evidence="3" id="KW-0540">Nuclease</keyword>
<dbReference type="SUPFAM" id="SSF82771">
    <property type="entry name" value="GIY-YIG endonuclease"/>
    <property type="match status" value="1"/>
</dbReference>
<dbReference type="SMART" id="SM00465">
    <property type="entry name" value="GIYc"/>
    <property type="match status" value="1"/>
</dbReference>
<evidence type="ECO:0000313" key="3">
    <source>
        <dbReference type="EMBL" id="OGK17163.1"/>
    </source>
</evidence>
<proteinExistence type="inferred from homology"/>
<evidence type="ECO:0000313" key="4">
    <source>
        <dbReference type="Proteomes" id="UP000177208"/>
    </source>
</evidence>
<dbReference type="Gene3D" id="3.40.1440.10">
    <property type="entry name" value="GIY-YIG endonuclease"/>
    <property type="match status" value="1"/>
</dbReference>
<reference evidence="3 4" key="1">
    <citation type="journal article" date="2016" name="Nat. Commun.">
        <title>Thousands of microbial genomes shed light on interconnected biogeochemical processes in an aquifer system.</title>
        <authorList>
            <person name="Anantharaman K."/>
            <person name="Brown C.T."/>
            <person name="Hug L.A."/>
            <person name="Sharon I."/>
            <person name="Castelle C.J."/>
            <person name="Probst A.J."/>
            <person name="Thomas B.C."/>
            <person name="Singh A."/>
            <person name="Wilkins M.J."/>
            <person name="Karaoz U."/>
            <person name="Brodie E.L."/>
            <person name="Williams K.H."/>
            <person name="Hubbard S.S."/>
            <person name="Banfield J.F."/>
        </authorList>
    </citation>
    <scope>NUCLEOTIDE SEQUENCE [LARGE SCALE GENOMIC DNA]</scope>
</reference>
<dbReference type="InterPro" id="IPR035901">
    <property type="entry name" value="GIY-YIG_endonuc_sf"/>
</dbReference>
<dbReference type="CDD" id="cd10448">
    <property type="entry name" value="GIY-YIG_unchar_3"/>
    <property type="match status" value="1"/>
</dbReference>
<name>A0A1F7GE74_9BACT</name>
<sequence>MAYVYIASNFTRTVIYIGVTNNLLGRIYEHQQGLVEGLSKKYILKFLLYFEEYKSIVEAINREKQLKNWHRNWKFNLIKAKNPKLKDLSEKW</sequence>
<comment type="similarity">
    <text evidence="1">Belongs to the UPF0213 family.</text>
</comment>
<dbReference type="Pfam" id="PF01541">
    <property type="entry name" value="GIY-YIG"/>
    <property type="match status" value="1"/>
</dbReference>
<feature type="domain" description="GIY-YIG" evidence="2">
    <location>
        <begin position="1"/>
        <end position="77"/>
    </location>
</feature>
<evidence type="ECO:0000256" key="1">
    <source>
        <dbReference type="ARBA" id="ARBA00007435"/>
    </source>
</evidence>
<keyword evidence="3" id="KW-0378">Hydrolase</keyword>
<dbReference type="AlphaFoldDB" id="A0A1F7GE74"/>
<accession>A0A1F7GE74</accession>
<dbReference type="PROSITE" id="PS50164">
    <property type="entry name" value="GIY_YIG"/>
    <property type="match status" value="1"/>
</dbReference>
<evidence type="ECO:0000259" key="2">
    <source>
        <dbReference type="PROSITE" id="PS50164"/>
    </source>
</evidence>
<dbReference type="Proteomes" id="UP000177208">
    <property type="component" value="Unassembled WGS sequence"/>
</dbReference>
<gene>
    <name evidence="3" type="ORF">A2774_02065</name>
</gene>
<dbReference type="PANTHER" id="PTHR34477">
    <property type="entry name" value="UPF0213 PROTEIN YHBQ"/>
    <property type="match status" value="1"/>
</dbReference>
<dbReference type="EMBL" id="MFZG01000010">
    <property type="protein sequence ID" value="OGK17163.1"/>
    <property type="molecule type" value="Genomic_DNA"/>
</dbReference>
<organism evidence="3 4">
    <name type="scientific">Candidatus Roizmanbacteria bacterium RIFCSPHIGHO2_01_FULL_39_12c</name>
    <dbReference type="NCBI Taxonomy" id="1802031"/>
    <lineage>
        <taxon>Bacteria</taxon>
        <taxon>Candidatus Roizmaniibacteriota</taxon>
    </lineage>
</organism>
<comment type="caution">
    <text evidence="3">The sequence shown here is derived from an EMBL/GenBank/DDBJ whole genome shotgun (WGS) entry which is preliminary data.</text>
</comment>